<protein>
    <submittedName>
        <fullName evidence="3">SDR family oxidoreductase</fullName>
    </submittedName>
</protein>
<dbReference type="PRINTS" id="PR00081">
    <property type="entry name" value="GDHRDH"/>
</dbReference>
<dbReference type="SUPFAM" id="SSF51735">
    <property type="entry name" value="NAD(P)-binding Rossmann-fold domains"/>
    <property type="match status" value="1"/>
</dbReference>
<dbReference type="Proteomes" id="UP001548189">
    <property type="component" value="Unassembled WGS sequence"/>
</dbReference>
<dbReference type="RefSeq" id="WP_353896479.1">
    <property type="nucleotide sequence ID" value="NZ_JBEVCJ010000014.1"/>
</dbReference>
<dbReference type="InterPro" id="IPR057326">
    <property type="entry name" value="KR_dom"/>
</dbReference>
<dbReference type="EMBL" id="JBEVCJ010000014">
    <property type="protein sequence ID" value="MET1255893.1"/>
    <property type="molecule type" value="Genomic_DNA"/>
</dbReference>
<dbReference type="NCBIfam" id="NF009466">
    <property type="entry name" value="PRK12826.1-2"/>
    <property type="match status" value="1"/>
</dbReference>
<dbReference type="InterPro" id="IPR002347">
    <property type="entry name" value="SDR_fam"/>
</dbReference>
<feature type="domain" description="Ketoreductase" evidence="2">
    <location>
        <begin position="15"/>
        <end position="190"/>
    </location>
</feature>
<accession>A0ABV2BVT7</accession>
<comment type="similarity">
    <text evidence="1">Belongs to the short-chain dehydrogenases/reductases (SDR) family.</text>
</comment>
<dbReference type="PRINTS" id="PR00080">
    <property type="entry name" value="SDRFAMILY"/>
</dbReference>
<dbReference type="Pfam" id="PF13561">
    <property type="entry name" value="adh_short_C2"/>
    <property type="match status" value="1"/>
</dbReference>
<dbReference type="InterPro" id="IPR036291">
    <property type="entry name" value="NAD(P)-bd_dom_sf"/>
</dbReference>
<evidence type="ECO:0000259" key="2">
    <source>
        <dbReference type="SMART" id="SM00822"/>
    </source>
</evidence>
<comment type="caution">
    <text evidence="3">The sequence shown here is derived from an EMBL/GenBank/DDBJ whole genome shotgun (WGS) entry which is preliminary data.</text>
</comment>
<dbReference type="Gene3D" id="3.40.50.720">
    <property type="entry name" value="NAD(P)-binding Rossmann-like Domain"/>
    <property type="match status" value="1"/>
</dbReference>
<dbReference type="PROSITE" id="PS00061">
    <property type="entry name" value="ADH_SHORT"/>
    <property type="match status" value="1"/>
</dbReference>
<dbReference type="CDD" id="cd05233">
    <property type="entry name" value="SDR_c"/>
    <property type="match status" value="1"/>
</dbReference>
<dbReference type="SMART" id="SM00822">
    <property type="entry name" value="PKS_KR"/>
    <property type="match status" value="1"/>
</dbReference>
<dbReference type="PANTHER" id="PTHR42760">
    <property type="entry name" value="SHORT-CHAIN DEHYDROGENASES/REDUCTASES FAMILY MEMBER"/>
    <property type="match status" value="1"/>
</dbReference>
<name>A0ABV2BVT7_9GAMM</name>
<gene>
    <name evidence="3" type="ORF">ABVT43_12205</name>
</gene>
<proteinExistence type="inferred from homology"/>
<evidence type="ECO:0000313" key="3">
    <source>
        <dbReference type="EMBL" id="MET1255893.1"/>
    </source>
</evidence>
<reference evidence="3 4" key="1">
    <citation type="submission" date="2024-06" db="EMBL/GenBank/DDBJ databases">
        <authorList>
            <person name="Li F."/>
        </authorList>
    </citation>
    <scope>NUCLEOTIDE SEQUENCE [LARGE SCALE GENOMIC DNA]</scope>
    <source>
        <strain evidence="3 4">GXAS 311</strain>
    </source>
</reference>
<organism evidence="3 4">
    <name type="scientific">Aliikangiella maris</name>
    <dbReference type="NCBI Taxonomy" id="3162458"/>
    <lineage>
        <taxon>Bacteria</taxon>
        <taxon>Pseudomonadati</taxon>
        <taxon>Pseudomonadota</taxon>
        <taxon>Gammaproteobacteria</taxon>
        <taxon>Oceanospirillales</taxon>
        <taxon>Pleioneaceae</taxon>
        <taxon>Aliikangiella</taxon>
    </lineage>
</organism>
<dbReference type="NCBIfam" id="NF005559">
    <property type="entry name" value="PRK07231.1"/>
    <property type="match status" value="1"/>
</dbReference>
<sequence length="262" mass="28343">MNRKKTSHYFRLDNQIALITGGGTGIGKSIAQQFAKAGATVIITGRTLSTITSVANEIGGHAIACDVSDYQQVVSLFTKIQQKFGRLDVLVNNAGQSGPIANIAHVDHEAWQKCVEVNLLGSMYCLQQAAQIMMQQEQGAIINMSSLMGLQGYPMRSAYCATKFGIIGMTQAVARELGPYGIRVNAICPGAVNGELMEKVVYQRAQAENRSVESIIKENYTDVSALKDWVEPEDIAQAALFLASDSSRSITAETIKVDCGRF</sequence>
<evidence type="ECO:0000313" key="4">
    <source>
        <dbReference type="Proteomes" id="UP001548189"/>
    </source>
</evidence>
<dbReference type="InterPro" id="IPR020904">
    <property type="entry name" value="Sc_DH/Rdtase_CS"/>
</dbReference>
<evidence type="ECO:0000256" key="1">
    <source>
        <dbReference type="ARBA" id="ARBA00006484"/>
    </source>
</evidence>
<keyword evidence="4" id="KW-1185">Reference proteome</keyword>